<feature type="transmembrane region" description="Helical" evidence="9">
    <location>
        <begin position="193"/>
        <end position="209"/>
    </location>
</feature>
<feature type="transmembrane region" description="Helical" evidence="9">
    <location>
        <begin position="261"/>
        <end position="280"/>
    </location>
</feature>
<accession>A0A1T5DQ47</accession>
<dbReference type="Pfam" id="PF02518">
    <property type="entry name" value="HATPase_c"/>
    <property type="match status" value="1"/>
</dbReference>
<gene>
    <name evidence="11" type="ORF">SAMN05661099_2512</name>
</gene>
<dbReference type="GO" id="GO:0016020">
    <property type="term" value="C:membrane"/>
    <property type="evidence" value="ECO:0007669"/>
    <property type="project" value="InterPro"/>
</dbReference>
<evidence type="ECO:0000313" key="12">
    <source>
        <dbReference type="Proteomes" id="UP000189981"/>
    </source>
</evidence>
<dbReference type="SMART" id="SM00387">
    <property type="entry name" value="HATPase_c"/>
    <property type="match status" value="1"/>
</dbReference>
<dbReference type="GO" id="GO:0005524">
    <property type="term" value="F:ATP binding"/>
    <property type="evidence" value="ECO:0007669"/>
    <property type="project" value="UniProtKB-KW"/>
</dbReference>
<keyword evidence="9" id="KW-1133">Transmembrane helix</keyword>
<comment type="catalytic activity">
    <reaction evidence="1">
        <text>ATP + protein L-histidine = ADP + protein N-phospho-L-histidine.</text>
        <dbReference type="EC" id="2.7.13.3"/>
    </reaction>
</comment>
<dbReference type="PANTHER" id="PTHR24421">
    <property type="entry name" value="NITRATE/NITRITE SENSOR PROTEIN NARX-RELATED"/>
    <property type="match status" value="1"/>
</dbReference>
<evidence type="ECO:0000259" key="10">
    <source>
        <dbReference type="PROSITE" id="PS50109"/>
    </source>
</evidence>
<dbReference type="InterPro" id="IPR050482">
    <property type="entry name" value="Sensor_HK_TwoCompSys"/>
</dbReference>
<evidence type="ECO:0000256" key="3">
    <source>
        <dbReference type="ARBA" id="ARBA00022553"/>
    </source>
</evidence>
<keyword evidence="6 11" id="KW-0418">Kinase</keyword>
<dbReference type="STRING" id="572036.SAMN05661099_2512"/>
<dbReference type="Pfam" id="PF07730">
    <property type="entry name" value="HisKA_3"/>
    <property type="match status" value="1"/>
</dbReference>
<organism evidence="11 12">
    <name type="scientific">Daejeonella lutea</name>
    <dbReference type="NCBI Taxonomy" id="572036"/>
    <lineage>
        <taxon>Bacteria</taxon>
        <taxon>Pseudomonadati</taxon>
        <taxon>Bacteroidota</taxon>
        <taxon>Sphingobacteriia</taxon>
        <taxon>Sphingobacteriales</taxon>
        <taxon>Sphingobacteriaceae</taxon>
        <taxon>Daejeonella</taxon>
    </lineage>
</organism>
<feature type="transmembrane region" description="Helical" evidence="9">
    <location>
        <begin position="165"/>
        <end position="186"/>
    </location>
</feature>
<feature type="transmembrane region" description="Helical" evidence="9">
    <location>
        <begin position="286"/>
        <end position="308"/>
    </location>
</feature>
<keyword evidence="12" id="KW-1185">Reference proteome</keyword>
<dbReference type="CDD" id="cd16917">
    <property type="entry name" value="HATPase_UhpB-NarQ-NarX-like"/>
    <property type="match status" value="1"/>
</dbReference>
<dbReference type="InterPro" id="IPR011623">
    <property type="entry name" value="7TMR_DISM_rcpt_extracell_dom1"/>
</dbReference>
<dbReference type="EMBL" id="FUYR01000002">
    <property type="protein sequence ID" value="SKB73805.1"/>
    <property type="molecule type" value="Genomic_DNA"/>
</dbReference>
<dbReference type="AlphaFoldDB" id="A0A1T5DQ47"/>
<dbReference type="PROSITE" id="PS50109">
    <property type="entry name" value="HIS_KIN"/>
    <property type="match status" value="1"/>
</dbReference>
<evidence type="ECO:0000313" key="11">
    <source>
        <dbReference type="EMBL" id="SKB73805.1"/>
    </source>
</evidence>
<dbReference type="RefSeq" id="WP_079703010.1">
    <property type="nucleotide sequence ID" value="NZ_FUYR01000002.1"/>
</dbReference>
<dbReference type="Gene3D" id="2.60.40.2380">
    <property type="match status" value="1"/>
</dbReference>
<keyword evidence="4" id="KW-0808">Transferase</keyword>
<keyword evidence="7" id="KW-0067">ATP-binding</keyword>
<evidence type="ECO:0000256" key="5">
    <source>
        <dbReference type="ARBA" id="ARBA00022741"/>
    </source>
</evidence>
<reference evidence="12" key="1">
    <citation type="submission" date="2017-02" db="EMBL/GenBank/DDBJ databases">
        <authorList>
            <person name="Varghese N."/>
            <person name="Submissions S."/>
        </authorList>
    </citation>
    <scope>NUCLEOTIDE SEQUENCE [LARGE SCALE GENOMIC DNA]</scope>
    <source>
        <strain evidence="12">DSM 22385</strain>
    </source>
</reference>
<keyword evidence="9" id="KW-0472">Membrane</keyword>
<dbReference type="SUPFAM" id="SSF55874">
    <property type="entry name" value="ATPase domain of HSP90 chaperone/DNA topoisomerase II/histidine kinase"/>
    <property type="match status" value="1"/>
</dbReference>
<evidence type="ECO:0000256" key="8">
    <source>
        <dbReference type="ARBA" id="ARBA00023012"/>
    </source>
</evidence>
<feature type="transmembrane region" description="Helical" evidence="9">
    <location>
        <begin position="351"/>
        <end position="372"/>
    </location>
</feature>
<evidence type="ECO:0000256" key="4">
    <source>
        <dbReference type="ARBA" id="ARBA00022679"/>
    </source>
</evidence>
<feature type="domain" description="Histidine kinase" evidence="10">
    <location>
        <begin position="410"/>
        <end position="607"/>
    </location>
</feature>
<dbReference type="PANTHER" id="PTHR24421:SF10">
    <property type="entry name" value="NITRATE_NITRITE SENSOR PROTEIN NARQ"/>
    <property type="match status" value="1"/>
</dbReference>
<keyword evidence="8" id="KW-0902">Two-component regulatory system</keyword>
<dbReference type="Proteomes" id="UP000189981">
    <property type="component" value="Unassembled WGS sequence"/>
</dbReference>
<dbReference type="InterPro" id="IPR005467">
    <property type="entry name" value="His_kinase_dom"/>
</dbReference>
<feature type="transmembrane region" description="Helical" evidence="9">
    <location>
        <begin position="320"/>
        <end position="339"/>
    </location>
</feature>
<dbReference type="InterPro" id="IPR036890">
    <property type="entry name" value="HATPase_C_sf"/>
</dbReference>
<dbReference type="OrthoDB" id="9760839at2"/>
<dbReference type="EC" id="2.7.13.3" evidence="2"/>
<proteinExistence type="predicted"/>
<sequence length="610" mass="69364">MVRFLGILLFVVVFCDALAASPIHIYEDKTNTQSPAEVLSIFKTGKTRELQGETFNPGFTKSTFWLIFRSDPINFNHKLLIGNSHINKLEFLVSEDEKTKLRYVTGDHFLFRQRPINNRLFIFPLEARAGSVYLIKVDKRSESLQLSVQILSAEQLLQKSSRENLITGILWGIIILVIVFVCFMYITVGEKLYLHYLLYLLVASLWIAADKGYGYQFLWPDFPEFASRARPVFNAILNIMIIQLMQSFVNQSTQSPFYKPLYFTKIASFVLALCFLFLPAEFHSLSYWFLGALLFLGALTVILVAFSLIEQIIAGNKAAWFYTISIFMLVVFSVAELSIHSGSSNNELYYLSNFGIQTGLVIEIIILNFGLAHRFNSYKNEKEALLIEVNKKQNELTERIIETQETERRKIADQLHDDVGSMLSLAILQISSATDNHPDEEKTKINLEKSMRVLGTVSDTIRNMSHTLTPLAIEKYGFKNAVIDLVASINLTDKIDVEHVILGFENTDNYSSNFLNDMYRISQELLNNIIKHSEASHCLIQLIEHEDAISIQIEDNGKGMKNDQLSIKSGMGISNIKSRVDYFKGQVEFSEKLEGGTLINIEIPIKGDES</sequence>
<dbReference type="GO" id="GO:0046983">
    <property type="term" value="F:protein dimerization activity"/>
    <property type="evidence" value="ECO:0007669"/>
    <property type="project" value="InterPro"/>
</dbReference>
<evidence type="ECO:0000256" key="2">
    <source>
        <dbReference type="ARBA" id="ARBA00012438"/>
    </source>
</evidence>
<evidence type="ECO:0000256" key="1">
    <source>
        <dbReference type="ARBA" id="ARBA00000085"/>
    </source>
</evidence>
<dbReference type="GO" id="GO:0000155">
    <property type="term" value="F:phosphorelay sensor kinase activity"/>
    <property type="evidence" value="ECO:0007669"/>
    <property type="project" value="InterPro"/>
</dbReference>
<name>A0A1T5DQ47_9SPHI</name>
<dbReference type="Gene3D" id="3.30.565.10">
    <property type="entry name" value="Histidine kinase-like ATPase, C-terminal domain"/>
    <property type="match status" value="1"/>
</dbReference>
<evidence type="ECO:0000256" key="6">
    <source>
        <dbReference type="ARBA" id="ARBA00022777"/>
    </source>
</evidence>
<dbReference type="Pfam" id="PF07695">
    <property type="entry name" value="7TMR-DISM_7TM"/>
    <property type="match status" value="1"/>
</dbReference>
<dbReference type="Gene3D" id="1.20.5.1930">
    <property type="match status" value="1"/>
</dbReference>
<keyword evidence="3" id="KW-0597">Phosphoprotein</keyword>
<dbReference type="InterPro" id="IPR003594">
    <property type="entry name" value="HATPase_dom"/>
</dbReference>
<dbReference type="InterPro" id="IPR011712">
    <property type="entry name" value="Sig_transdc_His_kin_sub3_dim/P"/>
</dbReference>
<protein>
    <recommendedName>
        <fullName evidence="2">histidine kinase</fullName>
        <ecNumber evidence="2">2.7.13.3</ecNumber>
    </recommendedName>
</protein>
<dbReference type="Pfam" id="PF07696">
    <property type="entry name" value="7TMR-DISMED2"/>
    <property type="match status" value="1"/>
</dbReference>
<evidence type="ECO:0000256" key="9">
    <source>
        <dbReference type="SAM" id="Phobius"/>
    </source>
</evidence>
<keyword evidence="5" id="KW-0547">Nucleotide-binding</keyword>
<evidence type="ECO:0000256" key="7">
    <source>
        <dbReference type="ARBA" id="ARBA00022840"/>
    </source>
</evidence>
<dbReference type="InterPro" id="IPR011622">
    <property type="entry name" value="7TMR_DISM_rcpt_extracell_dom2"/>
</dbReference>
<keyword evidence="9" id="KW-0812">Transmembrane</keyword>